<evidence type="ECO:0000259" key="9">
    <source>
        <dbReference type="Pfam" id="PF00125"/>
    </source>
</evidence>
<feature type="region of interest" description="Disordered" evidence="8">
    <location>
        <begin position="220"/>
        <end position="273"/>
    </location>
</feature>
<evidence type="ECO:0000256" key="7">
    <source>
        <dbReference type="ARBA" id="ARBA00038129"/>
    </source>
</evidence>
<dbReference type="Gene3D" id="1.10.20.10">
    <property type="entry name" value="Histone, subunit A"/>
    <property type="match status" value="1"/>
</dbReference>
<feature type="compositionally biased region" description="Polar residues" evidence="8">
    <location>
        <begin position="249"/>
        <end position="263"/>
    </location>
</feature>
<dbReference type="GO" id="GO:0000981">
    <property type="term" value="F:DNA-binding transcription factor activity, RNA polymerase II-specific"/>
    <property type="evidence" value="ECO:0007669"/>
    <property type="project" value="TreeGrafter"/>
</dbReference>
<evidence type="ECO:0000256" key="5">
    <source>
        <dbReference type="ARBA" id="ARBA00023163"/>
    </source>
</evidence>
<dbReference type="InterPro" id="IPR050568">
    <property type="entry name" value="Transcr_DNA_Rep_Reg"/>
</dbReference>
<dbReference type="PANTHER" id="PTHR10252:SF8">
    <property type="entry name" value="NUCLEAR TRANSCRIPTION FACTOR Y SUBUNIT GAMMA"/>
    <property type="match status" value="1"/>
</dbReference>
<proteinExistence type="inferred from homology"/>
<sequence>MADEYVGGSGYGGDAGEDGDDAAHQLHMQQSMQNLEIELKKFWDQQRDEAALVTDVKNHTLPLARIKKIMKSDEDVRMISAEAPVLFAKACEMFIVELTLRAWAQTEEAKRRTLQRSDIALAIQKTDIFDFLIDIVPREDAAGTVKKEESARLSTGAAGDANAHNVQYYSMQQHAGMPSHMPAGSLYDPQFAAMYQQQQQVPTHAQGAVWTTPAGAYGSNPAAGYATQHSQPQHHQQQQQQQQQQFQQGGTVPSTYAQQSRMQANPYHPPPPQ</sequence>
<dbReference type="GO" id="GO:0000978">
    <property type="term" value="F:RNA polymerase II cis-regulatory region sequence-specific DNA binding"/>
    <property type="evidence" value="ECO:0007669"/>
    <property type="project" value="TreeGrafter"/>
</dbReference>
<keyword evidence="11" id="KW-1185">Reference proteome</keyword>
<accession>A0A5J4YT50</accession>
<evidence type="ECO:0000313" key="11">
    <source>
        <dbReference type="Proteomes" id="UP000324585"/>
    </source>
</evidence>
<dbReference type="SUPFAM" id="SSF47113">
    <property type="entry name" value="Histone-fold"/>
    <property type="match status" value="1"/>
</dbReference>
<evidence type="ECO:0000256" key="2">
    <source>
        <dbReference type="ARBA" id="ARBA00023015"/>
    </source>
</evidence>
<keyword evidence="6" id="KW-0539">Nucleus</keyword>
<comment type="subcellular location">
    <subcellularLocation>
        <location evidence="1">Nucleus</location>
    </subcellularLocation>
</comment>
<dbReference type="PANTHER" id="PTHR10252">
    <property type="entry name" value="HISTONE-LIKE TRANSCRIPTION FACTOR CCAAT-RELATED"/>
    <property type="match status" value="1"/>
</dbReference>
<evidence type="ECO:0000256" key="8">
    <source>
        <dbReference type="SAM" id="MobiDB-lite"/>
    </source>
</evidence>
<dbReference type="OrthoDB" id="1272441at2759"/>
<comment type="similarity">
    <text evidence="7">Belongs to the NFYC/HAP5 subunit family.</text>
</comment>
<dbReference type="InterPro" id="IPR007125">
    <property type="entry name" value="H2A/H2B/H3"/>
</dbReference>
<dbReference type="FunFam" id="1.10.20.10:FF:000006">
    <property type="entry name" value="Nuclear transcription factor Y subunit gamma"/>
    <property type="match status" value="1"/>
</dbReference>
<dbReference type="CDD" id="cd22908">
    <property type="entry name" value="HFD_NFYC-like"/>
    <property type="match status" value="1"/>
</dbReference>
<feature type="region of interest" description="Disordered" evidence="8">
    <location>
        <begin position="1"/>
        <end position="21"/>
    </location>
</feature>
<dbReference type="EMBL" id="VRMN01000005">
    <property type="protein sequence ID" value="KAA8493973.1"/>
    <property type="molecule type" value="Genomic_DNA"/>
</dbReference>
<evidence type="ECO:0000256" key="1">
    <source>
        <dbReference type="ARBA" id="ARBA00004123"/>
    </source>
</evidence>
<evidence type="ECO:0000256" key="6">
    <source>
        <dbReference type="ARBA" id="ARBA00023242"/>
    </source>
</evidence>
<comment type="caution">
    <text evidence="10">The sequence shown here is derived from an EMBL/GenBank/DDBJ whole genome shotgun (WGS) entry which is preliminary data.</text>
</comment>
<protein>
    <submittedName>
        <fullName evidence="10">Nuclear transcription factor Y subunit C-9</fullName>
    </submittedName>
</protein>
<keyword evidence="2" id="KW-0805">Transcription regulation</keyword>
<keyword evidence="4" id="KW-0010">Activator</keyword>
<name>A0A5J4YT50_PORPP</name>
<dbReference type="GO" id="GO:0005634">
    <property type="term" value="C:nucleus"/>
    <property type="evidence" value="ECO:0007669"/>
    <property type="project" value="UniProtKB-SubCell"/>
</dbReference>
<feature type="domain" description="Core Histone H2A/H2B/H3" evidence="9">
    <location>
        <begin position="54"/>
        <end position="124"/>
    </location>
</feature>
<feature type="compositionally biased region" description="Low complexity" evidence="8">
    <location>
        <begin position="228"/>
        <end position="248"/>
    </location>
</feature>
<evidence type="ECO:0000313" key="10">
    <source>
        <dbReference type="EMBL" id="KAA8493973.1"/>
    </source>
</evidence>
<evidence type="ECO:0000256" key="4">
    <source>
        <dbReference type="ARBA" id="ARBA00023159"/>
    </source>
</evidence>
<keyword evidence="3" id="KW-0238">DNA-binding</keyword>
<dbReference type="AlphaFoldDB" id="A0A5J4YT50"/>
<gene>
    <name evidence="10" type="ORF">FVE85_3948</name>
</gene>
<evidence type="ECO:0000256" key="3">
    <source>
        <dbReference type="ARBA" id="ARBA00023125"/>
    </source>
</evidence>
<dbReference type="Pfam" id="PF00125">
    <property type="entry name" value="Histone"/>
    <property type="match status" value="1"/>
</dbReference>
<reference evidence="11" key="1">
    <citation type="journal article" date="2019" name="Nat. Commun.">
        <title>Expansion of phycobilisome linker gene families in mesophilic red algae.</title>
        <authorList>
            <person name="Lee J."/>
            <person name="Kim D."/>
            <person name="Bhattacharya D."/>
            <person name="Yoon H.S."/>
        </authorList>
    </citation>
    <scope>NUCLEOTIDE SEQUENCE [LARGE SCALE GENOMIC DNA]</scope>
    <source>
        <strain evidence="11">CCMP 1328</strain>
    </source>
</reference>
<dbReference type="GO" id="GO:0046982">
    <property type="term" value="F:protein heterodimerization activity"/>
    <property type="evidence" value="ECO:0007669"/>
    <property type="project" value="InterPro"/>
</dbReference>
<organism evidence="10 11">
    <name type="scientific">Porphyridium purpureum</name>
    <name type="common">Red alga</name>
    <name type="synonym">Porphyridium cruentum</name>
    <dbReference type="NCBI Taxonomy" id="35688"/>
    <lineage>
        <taxon>Eukaryota</taxon>
        <taxon>Rhodophyta</taxon>
        <taxon>Bangiophyceae</taxon>
        <taxon>Porphyridiales</taxon>
        <taxon>Porphyridiaceae</taxon>
        <taxon>Porphyridium</taxon>
    </lineage>
</organism>
<dbReference type="InterPro" id="IPR009072">
    <property type="entry name" value="Histone-fold"/>
</dbReference>
<keyword evidence="5" id="KW-0804">Transcription</keyword>
<dbReference type="Proteomes" id="UP000324585">
    <property type="component" value="Unassembled WGS sequence"/>
</dbReference>